<organism evidence="1 2">
    <name type="scientific">Elysia crispata</name>
    <name type="common">lettuce slug</name>
    <dbReference type="NCBI Taxonomy" id="231223"/>
    <lineage>
        <taxon>Eukaryota</taxon>
        <taxon>Metazoa</taxon>
        <taxon>Spiralia</taxon>
        <taxon>Lophotrochozoa</taxon>
        <taxon>Mollusca</taxon>
        <taxon>Gastropoda</taxon>
        <taxon>Heterobranchia</taxon>
        <taxon>Euthyneura</taxon>
        <taxon>Panpulmonata</taxon>
        <taxon>Sacoglossa</taxon>
        <taxon>Placobranchoidea</taxon>
        <taxon>Plakobranchidae</taxon>
        <taxon>Elysia</taxon>
    </lineage>
</organism>
<reference evidence="1" key="1">
    <citation type="journal article" date="2023" name="G3 (Bethesda)">
        <title>A reference genome for the long-term kleptoplast-retaining sea slug Elysia crispata morphotype clarki.</title>
        <authorList>
            <person name="Eastman K.E."/>
            <person name="Pendleton A.L."/>
            <person name="Shaikh M.A."/>
            <person name="Suttiyut T."/>
            <person name="Ogas R."/>
            <person name="Tomko P."/>
            <person name="Gavelis G."/>
            <person name="Widhalm J.R."/>
            <person name="Wisecaver J.H."/>
        </authorList>
    </citation>
    <scope>NUCLEOTIDE SEQUENCE</scope>
    <source>
        <strain evidence="1">ECLA1</strain>
    </source>
</reference>
<name>A0AAE1A673_9GAST</name>
<protein>
    <submittedName>
        <fullName evidence="1">Uncharacterized protein</fullName>
    </submittedName>
</protein>
<dbReference type="AlphaFoldDB" id="A0AAE1A673"/>
<sequence>MVTWLIVSKHFKARRKRLSDQIAGRPGLDRRAGGAKKVTVAALAGFPDSRIPGFQPTTLKWVLYGPGFQPTTLKWVLYGPGFQPTTLKWVLYGPGFQPTTLKWVLYGPGFQPTTLKWVLYGPGFQPTTLKWMLYGHSKPMYG</sequence>
<comment type="caution">
    <text evidence="1">The sequence shown here is derived from an EMBL/GenBank/DDBJ whole genome shotgun (WGS) entry which is preliminary data.</text>
</comment>
<gene>
    <name evidence="1" type="ORF">RRG08_027188</name>
</gene>
<evidence type="ECO:0000313" key="1">
    <source>
        <dbReference type="EMBL" id="KAK3782014.1"/>
    </source>
</evidence>
<dbReference type="EMBL" id="JAWDGP010002547">
    <property type="protein sequence ID" value="KAK3782014.1"/>
    <property type="molecule type" value="Genomic_DNA"/>
</dbReference>
<accession>A0AAE1A673</accession>
<proteinExistence type="predicted"/>
<evidence type="ECO:0000313" key="2">
    <source>
        <dbReference type="Proteomes" id="UP001283361"/>
    </source>
</evidence>
<keyword evidence="2" id="KW-1185">Reference proteome</keyword>
<dbReference type="Proteomes" id="UP001283361">
    <property type="component" value="Unassembled WGS sequence"/>
</dbReference>